<dbReference type="PANTHER" id="PTHR14787">
    <property type="entry name" value="C10ORF188 FAMILY MEMBER"/>
    <property type="match status" value="1"/>
</dbReference>
<dbReference type="VEuPathDB" id="VectorBase:AALB002163"/>
<proteinExistence type="predicted"/>
<organism evidence="2 3">
    <name type="scientific">Anopheles albimanus</name>
    <name type="common">New world malaria mosquito</name>
    <dbReference type="NCBI Taxonomy" id="7167"/>
    <lineage>
        <taxon>Eukaryota</taxon>
        <taxon>Metazoa</taxon>
        <taxon>Ecdysozoa</taxon>
        <taxon>Arthropoda</taxon>
        <taxon>Hexapoda</taxon>
        <taxon>Insecta</taxon>
        <taxon>Pterygota</taxon>
        <taxon>Neoptera</taxon>
        <taxon>Endopterygota</taxon>
        <taxon>Diptera</taxon>
        <taxon>Nematocera</taxon>
        <taxon>Culicoidea</taxon>
        <taxon>Culicidae</taxon>
        <taxon>Anophelinae</taxon>
        <taxon>Anopheles</taxon>
    </lineage>
</organism>
<dbReference type="InterPro" id="IPR028043">
    <property type="entry name" value="PAAT-like"/>
</dbReference>
<keyword evidence="3" id="KW-1185">Reference proteome</keyword>
<evidence type="ECO:0000313" key="2">
    <source>
        <dbReference type="EnsemblMetazoa" id="AALB002163-PA"/>
    </source>
</evidence>
<dbReference type="AlphaFoldDB" id="A0A182F6Q8"/>
<evidence type="ECO:0000256" key="1">
    <source>
        <dbReference type="SAM" id="MobiDB-lite"/>
    </source>
</evidence>
<reference evidence="2 3" key="1">
    <citation type="journal article" date="2017" name="G3 (Bethesda)">
        <title>The Physical Genome Mapping of Anopheles albimanus Corrected Scaffold Misassemblies and Identified Interarm Rearrangements in Genus Anopheles.</title>
        <authorList>
            <person name="Artemov G.N."/>
            <person name="Peery A.N."/>
            <person name="Jiang X."/>
            <person name="Tu Z."/>
            <person name="Stegniy V.N."/>
            <person name="Sharakhova M.V."/>
            <person name="Sharakhov I.V."/>
        </authorList>
    </citation>
    <scope>NUCLEOTIDE SEQUENCE [LARGE SCALE GENOMIC DNA]</scope>
    <source>
        <strain evidence="2 3">ALBI9_A</strain>
    </source>
</reference>
<dbReference type="Pfam" id="PF14958">
    <property type="entry name" value="PAAT-like"/>
    <property type="match status" value="1"/>
</dbReference>
<dbReference type="PANTHER" id="PTHR14787:SF1">
    <property type="entry name" value="ATPASE PAAT"/>
    <property type="match status" value="1"/>
</dbReference>
<sequence>MNSEPYRCRYTWTVEEGLVEKQISVQVGELATPDLIPLDELLDLESCLVLTDSDDRNEACEMQLSFIPLYLPRAVSLVVECPVIECYYGRLNEYLRTVHGELVYTLGEVKVFRFDIRLANDDIDELQLKFITQTTHHKPLCLYGTRIYLARNPNPLRTVMAAATSGRINVAKVQQRLQNADLSSRAESCKRLVLGSLASTGGQNAVNNNPSPSPTHAAPPEVGTKRDEVDTTLLNLFSRMQTVPSSEATVPGGSTFTMMEALMKQYIDGKFAELERLFDSKISAMERRQSDKLDQILVLLQQRQHPEQTTPSPVILSPE</sequence>
<dbReference type="VEuPathDB" id="VectorBase:AALB20_035545"/>
<evidence type="ECO:0000313" key="3">
    <source>
        <dbReference type="Proteomes" id="UP000069272"/>
    </source>
</evidence>
<feature type="region of interest" description="Disordered" evidence="1">
    <location>
        <begin position="200"/>
        <end position="224"/>
    </location>
</feature>
<reference evidence="2" key="2">
    <citation type="submission" date="2022-08" db="UniProtKB">
        <authorList>
            <consortium name="EnsemblMetazoa"/>
        </authorList>
    </citation>
    <scope>IDENTIFICATION</scope>
    <source>
        <strain evidence="2">STECLA/ALBI9_A</strain>
    </source>
</reference>
<feature type="compositionally biased region" description="Polar residues" evidence="1">
    <location>
        <begin position="200"/>
        <end position="210"/>
    </location>
</feature>
<name>A0A182F6Q8_ANOAL</name>
<dbReference type="EnsemblMetazoa" id="AALB002163-RA">
    <property type="protein sequence ID" value="AALB002163-PA"/>
    <property type="gene ID" value="AALB002163"/>
</dbReference>
<dbReference type="Proteomes" id="UP000069272">
    <property type="component" value="Chromosome 2R"/>
</dbReference>
<accession>A0A182F6Q8</accession>
<protein>
    <submittedName>
        <fullName evidence="2">Uncharacterized protein</fullName>
    </submittedName>
</protein>